<feature type="DNA-binding region" description="H-T-H motif" evidence="2">
    <location>
        <begin position="31"/>
        <end position="50"/>
    </location>
</feature>
<accession>A0ABV7Y6I7</accession>
<dbReference type="Gene3D" id="1.10.357.10">
    <property type="entry name" value="Tetracycline Repressor, domain 2"/>
    <property type="match status" value="1"/>
</dbReference>
<dbReference type="Proteomes" id="UP001595699">
    <property type="component" value="Unassembled WGS sequence"/>
</dbReference>
<evidence type="ECO:0000313" key="4">
    <source>
        <dbReference type="EMBL" id="MFC3760221.1"/>
    </source>
</evidence>
<proteinExistence type="predicted"/>
<organism evidence="4 5">
    <name type="scientific">Tenggerimyces flavus</name>
    <dbReference type="NCBI Taxonomy" id="1708749"/>
    <lineage>
        <taxon>Bacteria</taxon>
        <taxon>Bacillati</taxon>
        <taxon>Actinomycetota</taxon>
        <taxon>Actinomycetes</taxon>
        <taxon>Propionibacteriales</taxon>
        <taxon>Nocardioidaceae</taxon>
        <taxon>Tenggerimyces</taxon>
    </lineage>
</organism>
<sequence length="210" mass="23037">MSTEDPDLTARARIRNAALAEYADRGSRGMTIRGVAEKAGVSPALVQHHFGTKERLREECDDHVMRYIRGEVTSGIDERNIGDPRYVAAAYQNGPLYMRYLSRALVEGSPAAARTFDEMVDITEHYLKEHSGLKDADFRAQAAVFVAMKLGIVVLGSHVSRALGGDLYDLNASARVGRAGLDIIDPEFVGRDIADLARSGLDRYEHGDNS</sequence>
<dbReference type="InterPro" id="IPR001647">
    <property type="entry name" value="HTH_TetR"/>
</dbReference>
<feature type="domain" description="HTH tetR-type" evidence="3">
    <location>
        <begin position="8"/>
        <end position="68"/>
    </location>
</feature>
<comment type="caution">
    <text evidence="4">The sequence shown here is derived from an EMBL/GenBank/DDBJ whole genome shotgun (WGS) entry which is preliminary data.</text>
</comment>
<dbReference type="PROSITE" id="PS50977">
    <property type="entry name" value="HTH_TETR_2"/>
    <property type="match status" value="1"/>
</dbReference>
<dbReference type="Pfam" id="PF00440">
    <property type="entry name" value="TetR_N"/>
    <property type="match status" value="1"/>
</dbReference>
<gene>
    <name evidence="4" type="ORF">ACFOUW_05185</name>
</gene>
<keyword evidence="1 2" id="KW-0238">DNA-binding</keyword>
<keyword evidence="5" id="KW-1185">Reference proteome</keyword>
<dbReference type="InterPro" id="IPR009057">
    <property type="entry name" value="Homeodomain-like_sf"/>
</dbReference>
<evidence type="ECO:0000259" key="3">
    <source>
        <dbReference type="PROSITE" id="PS50977"/>
    </source>
</evidence>
<evidence type="ECO:0000256" key="2">
    <source>
        <dbReference type="PROSITE-ProRule" id="PRU00335"/>
    </source>
</evidence>
<evidence type="ECO:0000256" key="1">
    <source>
        <dbReference type="ARBA" id="ARBA00023125"/>
    </source>
</evidence>
<name>A0ABV7Y6I7_9ACTN</name>
<dbReference type="EMBL" id="JBHRZH010000004">
    <property type="protein sequence ID" value="MFC3760221.1"/>
    <property type="molecule type" value="Genomic_DNA"/>
</dbReference>
<evidence type="ECO:0000313" key="5">
    <source>
        <dbReference type="Proteomes" id="UP001595699"/>
    </source>
</evidence>
<dbReference type="RefSeq" id="WP_205119976.1">
    <property type="nucleotide sequence ID" value="NZ_JAFBCM010000001.1"/>
</dbReference>
<reference evidence="5" key="1">
    <citation type="journal article" date="2019" name="Int. J. Syst. Evol. Microbiol.">
        <title>The Global Catalogue of Microorganisms (GCM) 10K type strain sequencing project: providing services to taxonomists for standard genome sequencing and annotation.</title>
        <authorList>
            <consortium name="The Broad Institute Genomics Platform"/>
            <consortium name="The Broad Institute Genome Sequencing Center for Infectious Disease"/>
            <person name="Wu L."/>
            <person name="Ma J."/>
        </authorList>
    </citation>
    <scope>NUCLEOTIDE SEQUENCE [LARGE SCALE GENOMIC DNA]</scope>
    <source>
        <strain evidence="5">CGMCC 4.7241</strain>
    </source>
</reference>
<protein>
    <submittedName>
        <fullName evidence="4">TetR/AcrR family transcriptional regulator</fullName>
    </submittedName>
</protein>
<dbReference type="SUPFAM" id="SSF46689">
    <property type="entry name" value="Homeodomain-like"/>
    <property type="match status" value="1"/>
</dbReference>